<keyword evidence="4" id="KW-1185">Reference proteome</keyword>
<sequence length="202" mass="22742">MVRINLLPIREILRKRELKQFAILSLVLLVATALLMVMTYLFFSWKQADLENERRVQAAKLEELKKKNSEIEALKNRITLLQRQVETIQQLTKRRDSPAPFLQAVSLAIPDEAWVVAVSKSGRSFSLDGVGLDNTVVVNFVQRLQKIREGFTDKQPFMDPKVKDEKPFFSDVKLIQIVAAPSGPGAGGLGTMSFKIVGNLPH</sequence>
<keyword evidence="2" id="KW-0812">Transmembrane</keyword>
<dbReference type="EMBL" id="CP003360">
    <property type="protein sequence ID" value="AFM27883.1"/>
    <property type="molecule type" value="Genomic_DNA"/>
</dbReference>
<dbReference type="Proteomes" id="UP000006055">
    <property type="component" value="Chromosome"/>
</dbReference>
<dbReference type="HOGENOM" id="CLU_1352833_0_0_7"/>
<dbReference type="AlphaFoldDB" id="I4CE92"/>
<dbReference type="PANTHER" id="PTHR40278:SF1">
    <property type="entry name" value="DNA UTILIZATION PROTEIN HOFN"/>
    <property type="match status" value="1"/>
</dbReference>
<evidence type="ECO:0000313" key="4">
    <source>
        <dbReference type="Proteomes" id="UP000006055"/>
    </source>
</evidence>
<dbReference type="PANTHER" id="PTHR40278">
    <property type="entry name" value="DNA UTILIZATION PROTEIN HOFN"/>
    <property type="match status" value="1"/>
</dbReference>
<evidence type="ECO:0000256" key="2">
    <source>
        <dbReference type="SAM" id="Phobius"/>
    </source>
</evidence>
<feature type="coiled-coil region" evidence="1">
    <location>
        <begin position="47"/>
        <end position="91"/>
    </location>
</feature>
<evidence type="ECO:0000313" key="3">
    <source>
        <dbReference type="EMBL" id="AFM27883.1"/>
    </source>
</evidence>
<dbReference type="STRING" id="706587.Desti_5293"/>
<dbReference type="Pfam" id="PF05137">
    <property type="entry name" value="PilN"/>
    <property type="match status" value="1"/>
</dbReference>
<name>I4CE92_DESTA</name>
<keyword evidence="2" id="KW-0472">Membrane</keyword>
<gene>
    <name evidence="3" type="ordered locus">Desti_5293</name>
</gene>
<dbReference type="InterPro" id="IPR052534">
    <property type="entry name" value="Extracell_DNA_Util/SecSys_Comp"/>
</dbReference>
<dbReference type="eggNOG" id="COG3166">
    <property type="taxonomic scope" value="Bacteria"/>
</dbReference>
<protein>
    <submittedName>
        <fullName evidence="3">Tfp pilus assembly protein PilN</fullName>
    </submittedName>
</protein>
<dbReference type="OrthoDB" id="5296173at2"/>
<feature type="transmembrane region" description="Helical" evidence="2">
    <location>
        <begin position="21"/>
        <end position="43"/>
    </location>
</feature>
<keyword evidence="1" id="KW-0175">Coiled coil</keyword>
<organism evidence="3 4">
    <name type="scientific">Desulfomonile tiedjei (strain ATCC 49306 / DSM 6799 / DCB-1)</name>
    <dbReference type="NCBI Taxonomy" id="706587"/>
    <lineage>
        <taxon>Bacteria</taxon>
        <taxon>Pseudomonadati</taxon>
        <taxon>Thermodesulfobacteriota</taxon>
        <taxon>Desulfomonilia</taxon>
        <taxon>Desulfomonilales</taxon>
        <taxon>Desulfomonilaceae</taxon>
        <taxon>Desulfomonile</taxon>
    </lineage>
</organism>
<dbReference type="RefSeq" id="WP_014812982.1">
    <property type="nucleotide sequence ID" value="NC_018025.1"/>
</dbReference>
<reference evidence="4" key="1">
    <citation type="submission" date="2012-06" db="EMBL/GenBank/DDBJ databases">
        <title>Complete sequence of chromosome of Desulfomonile tiedjei DSM 6799.</title>
        <authorList>
            <person name="Lucas S."/>
            <person name="Copeland A."/>
            <person name="Lapidus A."/>
            <person name="Glavina del Rio T."/>
            <person name="Dalin E."/>
            <person name="Tice H."/>
            <person name="Bruce D."/>
            <person name="Goodwin L."/>
            <person name="Pitluck S."/>
            <person name="Peters L."/>
            <person name="Ovchinnikova G."/>
            <person name="Zeytun A."/>
            <person name="Lu M."/>
            <person name="Kyrpides N."/>
            <person name="Mavromatis K."/>
            <person name="Ivanova N."/>
            <person name="Brettin T."/>
            <person name="Detter J.C."/>
            <person name="Han C."/>
            <person name="Larimer F."/>
            <person name="Land M."/>
            <person name="Hauser L."/>
            <person name="Markowitz V."/>
            <person name="Cheng J.-F."/>
            <person name="Hugenholtz P."/>
            <person name="Woyke T."/>
            <person name="Wu D."/>
            <person name="Spring S."/>
            <person name="Schroeder M."/>
            <person name="Brambilla E."/>
            <person name="Klenk H.-P."/>
            <person name="Eisen J.A."/>
        </authorList>
    </citation>
    <scope>NUCLEOTIDE SEQUENCE [LARGE SCALE GENOMIC DNA]</scope>
    <source>
        <strain evidence="4">ATCC 49306 / DSM 6799 / DCB-1</strain>
    </source>
</reference>
<evidence type="ECO:0000256" key="1">
    <source>
        <dbReference type="SAM" id="Coils"/>
    </source>
</evidence>
<keyword evidence="2" id="KW-1133">Transmembrane helix</keyword>
<dbReference type="KEGG" id="dti:Desti_5293"/>
<proteinExistence type="predicted"/>
<dbReference type="InterPro" id="IPR007813">
    <property type="entry name" value="PilN"/>
</dbReference>
<accession>I4CE92</accession>